<dbReference type="Proteomes" id="UP001152747">
    <property type="component" value="Unassembled WGS sequence"/>
</dbReference>
<comment type="similarity">
    <text evidence="4 12">Belongs to the phosphatidyl serine synthase family.</text>
</comment>
<gene>
    <name evidence="14" type="ORF">CAMP_LOCUS7081</name>
</gene>
<evidence type="ECO:0000256" key="10">
    <source>
        <dbReference type="ARBA" id="ARBA00023136"/>
    </source>
</evidence>
<evidence type="ECO:0000256" key="8">
    <source>
        <dbReference type="ARBA" id="ARBA00022989"/>
    </source>
</evidence>
<dbReference type="PANTHER" id="PTHR15362:SF15">
    <property type="entry name" value="PHOSPHATIDYLSERINE SYNTHASE 1"/>
    <property type="match status" value="1"/>
</dbReference>
<comment type="pathway">
    <text evidence="2 12">Phospholipid metabolism; phosphatidylserine biosynthesis.</text>
</comment>
<evidence type="ECO:0000256" key="3">
    <source>
        <dbReference type="ARBA" id="ARBA00005189"/>
    </source>
</evidence>
<dbReference type="PANTHER" id="PTHR15362">
    <property type="entry name" value="PHOSPHATIDYLINOSITOL SYNTHASE"/>
    <property type="match status" value="1"/>
</dbReference>
<dbReference type="GO" id="GO:0006659">
    <property type="term" value="P:phosphatidylserine biosynthetic process"/>
    <property type="evidence" value="ECO:0007669"/>
    <property type="project" value="UniProtKB-UniRule"/>
</dbReference>
<keyword evidence="15" id="KW-1185">Reference proteome</keyword>
<evidence type="ECO:0000256" key="9">
    <source>
        <dbReference type="ARBA" id="ARBA00023098"/>
    </source>
</evidence>
<evidence type="ECO:0000256" key="7">
    <source>
        <dbReference type="ARBA" id="ARBA00022824"/>
    </source>
</evidence>
<keyword evidence="12" id="KW-0444">Lipid biosynthesis</keyword>
<keyword evidence="7 12" id="KW-0256">Endoplasmic reticulum</keyword>
<accession>A0A9P1MY07</accession>
<evidence type="ECO:0000313" key="15">
    <source>
        <dbReference type="Proteomes" id="UP001152747"/>
    </source>
</evidence>
<evidence type="ECO:0000256" key="13">
    <source>
        <dbReference type="SAM" id="MobiDB-lite"/>
    </source>
</evidence>
<comment type="catalytic activity">
    <reaction evidence="12">
        <text>a 1,2-diacyl-sn-glycero-3-phosphoethanolamine + L-serine = a 1,2-diacyl-sn-glycero-3-phospho-L-serine + ethanolamine</text>
        <dbReference type="Rhea" id="RHEA:27606"/>
        <dbReference type="ChEBI" id="CHEBI:33384"/>
        <dbReference type="ChEBI" id="CHEBI:57262"/>
        <dbReference type="ChEBI" id="CHEBI:57603"/>
        <dbReference type="ChEBI" id="CHEBI:64612"/>
        <dbReference type="EC" id="2.7.8.29"/>
    </reaction>
</comment>
<proteinExistence type="inferred from homology"/>
<evidence type="ECO:0000256" key="4">
    <source>
        <dbReference type="ARBA" id="ARBA00008671"/>
    </source>
</evidence>
<keyword evidence="10 12" id="KW-0472">Membrane</keyword>
<feature type="compositionally biased region" description="Basic and acidic residues" evidence="13">
    <location>
        <begin position="22"/>
        <end position="32"/>
    </location>
</feature>
<keyword evidence="12" id="KW-0594">Phospholipid biosynthesis</keyword>
<feature type="transmembrane region" description="Helical" evidence="12">
    <location>
        <begin position="147"/>
        <end position="167"/>
    </location>
</feature>
<dbReference type="OrthoDB" id="10265393at2759"/>
<keyword evidence="11 12" id="KW-1208">Phospholipid metabolism</keyword>
<keyword evidence="8 12" id="KW-1133">Transmembrane helix</keyword>
<comment type="caution">
    <text evidence="14">The sequence shown here is derived from an EMBL/GenBank/DDBJ whole genome shotgun (WGS) entry which is preliminary data.</text>
</comment>
<keyword evidence="5 12" id="KW-0808">Transferase</keyword>
<comment type="subcellular location">
    <subcellularLocation>
        <location evidence="1 12">Endoplasmic reticulum membrane</location>
        <topology evidence="1 12">Multi-pass membrane protein</topology>
    </subcellularLocation>
</comment>
<dbReference type="Pfam" id="PF03034">
    <property type="entry name" value="PSS"/>
    <property type="match status" value="1"/>
</dbReference>
<evidence type="ECO:0000256" key="12">
    <source>
        <dbReference type="RuleBase" id="RU368094"/>
    </source>
</evidence>
<name>A0A9P1MY07_9PELO</name>
<feature type="transmembrane region" description="Helical" evidence="12">
    <location>
        <begin position="87"/>
        <end position="104"/>
    </location>
</feature>
<evidence type="ECO:0000256" key="5">
    <source>
        <dbReference type="ARBA" id="ARBA00022679"/>
    </source>
</evidence>
<evidence type="ECO:0000256" key="11">
    <source>
        <dbReference type="ARBA" id="ARBA00023264"/>
    </source>
</evidence>
<dbReference type="EC" id="2.7.8.29" evidence="12"/>
<keyword evidence="9 12" id="KW-0443">Lipid metabolism</keyword>
<feature type="transmembrane region" description="Helical" evidence="12">
    <location>
        <begin position="434"/>
        <end position="458"/>
    </location>
</feature>
<evidence type="ECO:0000256" key="1">
    <source>
        <dbReference type="ARBA" id="ARBA00004477"/>
    </source>
</evidence>
<reference evidence="14" key="1">
    <citation type="submission" date="2022-11" db="EMBL/GenBank/DDBJ databases">
        <authorList>
            <person name="Kikuchi T."/>
        </authorList>
    </citation>
    <scope>NUCLEOTIDE SEQUENCE</scope>
    <source>
        <strain evidence="14">PS1010</strain>
    </source>
</reference>
<dbReference type="GO" id="GO:0106245">
    <property type="term" value="F:L-serine-phosphatidylethanolamine phosphatidyltransferase activity"/>
    <property type="evidence" value="ECO:0007669"/>
    <property type="project" value="UniProtKB-UniRule"/>
</dbReference>
<keyword evidence="6 12" id="KW-0812">Transmembrane</keyword>
<feature type="transmembrane region" description="Helical" evidence="12">
    <location>
        <begin position="234"/>
        <end position="254"/>
    </location>
</feature>
<comment type="pathway">
    <text evidence="3">Lipid metabolism.</text>
</comment>
<dbReference type="InterPro" id="IPR004277">
    <property type="entry name" value="PSS"/>
</dbReference>
<protein>
    <recommendedName>
        <fullName evidence="12">Phosphatidylserine synthase</fullName>
        <ecNumber evidence="12">2.7.8.29</ecNumber>
    </recommendedName>
    <alternativeName>
        <fullName evidence="12">Serine-exchange enzyme</fullName>
    </alternativeName>
</protein>
<feature type="region of interest" description="Disordered" evidence="13">
    <location>
        <begin position="1"/>
        <end position="56"/>
    </location>
</feature>
<organism evidence="14 15">
    <name type="scientific">Caenorhabditis angaria</name>
    <dbReference type="NCBI Taxonomy" id="860376"/>
    <lineage>
        <taxon>Eukaryota</taxon>
        <taxon>Metazoa</taxon>
        <taxon>Ecdysozoa</taxon>
        <taxon>Nematoda</taxon>
        <taxon>Chromadorea</taxon>
        <taxon>Rhabditida</taxon>
        <taxon>Rhabditina</taxon>
        <taxon>Rhabditomorpha</taxon>
        <taxon>Rhabditoidea</taxon>
        <taxon>Rhabditidae</taxon>
        <taxon>Peloderinae</taxon>
        <taxon>Caenorhabditis</taxon>
    </lineage>
</organism>
<dbReference type="GO" id="GO:0005789">
    <property type="term" value="C:endoplasmic reticulum membrane"/>
    <property type="evidence" value="ECO:0007669"/>
    <property type="project" value="UniProtKB-SubCell"/>
</dbReference>
<feature type="transmembrane region" description="Helical" evidence="12">
    <location>
        <begin position="340"/>
        <end position="359"/>
    </location>
</feature>
<dbReference type="AlphaFoldDB" id="A0A9P1MY07"/>
<feature type="transmembrane region" description="Helical" evidence="12">
    <location>
        <begin position="260"/>
        <end position="280"/>
    </location>
</feature>
<evidence type="ECO:0000313" key="14">
    <source>
        <dbReference type="EMBL" id="CAI5444444.1"/>
    </source>
</evidence>
<evidence type="ECO:0000256" key="2">
    <source>
        <dbReference type="ARBA" id="ARBA00004916"/>
    </source>
</evidence>
<evidence type="ECO:0000256" key="6">
    <source>
        <dbReference type="ARBA" id="ARBA00022692"/>
    </source>
</evidence>
<comment type="function">
    <text evidence="12">Catalyzes a base-exchange reaction in which the polar head group of phosphatidylethanolamine (PE) is replaced by L-serine.</text>
</comment>
<dbReference type="EMBL" id="CANHGI010000003">
    <property type="protein sequence ID" value="CAI5444444.1"/>
    <property type="molecule type" value="Genomic_DNA"/>
</dbReference>
<feature type="transmembrane region" description="Helical" evidence="12">
    <location>
        <begin position="116"/>
        <end position="135"/>
    </location>
</feature>
<sequence>MKTDEEPDVPYFDGRTTSISDSEVKTSAKTDFEDNGFTTDGDLNRHSPLKNKRNSPFGRRELEKKHFDMINERIVDDVTLDFLYKPHSVTVLVAIAAFLVYKAAWQGSVNSSEQNYFDGFIGAVALFLIIGALTFPNGPFIRPHPIIWRLIFGLSVAYVILLQFALFQSHEDLKKMLTWLDPVGLGQQKLREKNYAVGCWNLTWANFQENIDYFAFAHFTGWVMKTLLLRHWILCWYISIIWEITEIMFMNMLPNFAECWWDSLILDVLICNGLGIYVGMKLSQFLQMRQYHWESIRNIKSRKGKMKRFALQFTPASWNTLDWWSTFYNKGMSNSLRRTGLLTIFVAVWMIAELNTFFIKHIFAIDTQHPVVFWRIILIAVIAAPSIRQFYVFMTDPLTKRVGMQAWIFVLISILEVAICVKSGHAVFSKMEMWSIAVWFFLMIIGTVFCILASTWYAEMFGKTAQIIIRGRRRLCYLESSHENLGILEDDVKKRRSEYLGTQQQ</sequence>
<feature type="transmembrane region" description="Helical" evidence="12">
    <location>
        <begin position="406"/>
        <end position="428"/>
    </location>
</feature>
<feature type="transmembrane region" description="Helical" evidence="12">
    <location>
        <begin position="371"/>
        <end position="394"/>
    </location>
</feature>